<proteinExistence type="inferred from homology"/>
<gene>
    <name evidence="4" type="ORF">OKIOD_LOCUS15232</name>
</gene>
<evidence type="ECO:0000256" key="2">
    <source>
        <dbReference type="PIRNR" id="PIRNR008153"/>
    </source>
</evidence>
<name>A0ABN7T3R8_OIKDI</name>
<reference evidence="4 5" key="1">
    <citation type="submission" date="2021-04" db="EMBL/GenBank/DDBJ databases">
        <authorList>
            <person name="Bliznina A."/>
        </authorList>
    </citation>
    <scope>NUCLEOTIDE SEQUENCE [LARGE SCALE GENOMIC DNA]</scope>
</reference>
<dbReference type="InterPro" id="IPR009828">
    <property type="entry name" value="CYRIA/CYRIB_Rac1-bd"/>
</dbReference>
<dbReference type="PIRSF" id="PIRSF008153">
    <property type="entry name" value="FMR1_interacting"/>
    <property type="match status" value="1"/>
</dbReference>
<organism evidence="4 5">
    <name type="scientific">Oikopleura dioica</name>
    <name type="common">Tunicate</name>
    <dbReference type="NCBI Taxonomy" id="34765"/>
    <lineage>
        <taxon>Eukaryota</taxon>
        <taxon>Metazoa</taxon>
        <taxon>Chordata</taxon>
        <taxon>Tunicata</taxon>
        <taxon>Appendicularia</taxon>
        <taxon>Copelata</taxon>
        <taxon>Oikopleuridae</taxon>
        <taxon>Oikopleura</taxon>
    </lineage>
</organism>
<evidence type="ECO:0000313" key="5">
    <source>
        <dbReference type="Proteomes" id="UP001158576"/>
    </source>
</evidence>
<dbReference type="InterPro" id="IPR008081">
    <property type="entry name" value="Cytoplasmic_FMR1-int"/>
</dbReference>
<accession>A0ABN7T3R8</accession>
<dbReference type="PANTHER" id="PTHR12195">
    <property type="entry name" value="CYTOPLASMIC FMR1-INTERACTING PROTEIN-RELATED"/>
    <property type="match status" value="1"/>
</dbReference>
<feature type="domain" description="CYRIA/CYRIB Rac1 binding" evidence="3">
    <location>
        <begin position="62"/>
        <end position="264"/>
    </location>
</feature>
<dbReference type="Pfam" id="PF05994">
    <property type="entry name" value="FragX_IP"/>
    <property type="match status" value="1"/>
</dbReference>
<protein>
    <recommendedName>
        <fullName evidence="2">Cytoplasmic FMR1-interacting protein</fullName>
    </recommendedName>
</protein>
<evidence type="ECO:0000259" key="3">
    <source>
        <dbReference type="Pfam" id="PF07159"/>
    </source>
</evidence>
<keyword evidence="5" id="KW-1185">Reference proteome</keyword>
<comment type="similarity">
    <text evidence="1 2">Belongs to the CYFIP family.</text>
</comment>
<evidence type="ECO:0000256" key="1">
    <source>
        <dbReference type="ARBA" id="ARBA00025790"/>
    </source>
</evidence>
<evidence type="ECO:0000313" key="4">
    <source>
        <dbReference type="EMBL" id="CAG5112226.1"/>
    </source>
</evidence>
<dbReference type="EMBL" id="OU015567">
    <property type="protein sequence ID" value="CAG5112226.1"/>
    <property type="molecule type" value="Genomic_DNA"/>
</dbReference>
<sequence length="1280" mass="149056">MTTVSYTVEEALQNVDLLEEMPLPDEQPNIEPMPASLTYSVNFDTRFEDRRAYVLGSARYIEEAEMHAAMQKMLEQGEKYAVMLYTWRSCSRAIPAVKANEQPNRTEIYEKTVEVLEPEIKKLHAFYHFTQQAVDEFMKQVSTLCHVNKKNDFVSEAYLLTLGRFMNMFAVLDALKNIKASVKNDYSAYRRAGQFLKRFQDQQGKALSLFLASHDQITQELKKKLRQVQNYEDLMLDIINICMIYYEEKRYLVPEDKHMLLKVIGFGLNILDNPDGSLGKKEKEQMSIYKMESKKKIDLKKIDKIFKELQGMDRQKISYIRKMSDFKENESKWTCTQKTSTVQELPQYSLPYQLKIIKQQHIKFISKLSLVSNRAVVAGPPAGSGTGFQGNVYILTKRSVNPSEANADTNHKEKDANSKEHYDLALEGLKLLSRWTATVMEVYSWKLVNPCDTEAQGNKSCPKDAEDYERATRYNYNSEEKFALVEIIGMIKGLQVLMSRLEQLFRPSICHHVYAAIQNFVQKDMREPLRAAAKKKRMKLKIIITSIMSTCADYKNGEAPKDDPAFTGAKDPKQGYTVHVHRRSVGPSSTQLYYARLMAEALFKGTEERAELEKKLKVKQEVFDKIENFVKKSVFYAKMLRFNETLTECCDLSQLWFREYYLELTMGKRIQFPIEMSLPWILTDHVLESRNPGMMEFVLQPLDLYSDSGHFALTKFRKQFLYDEIEAEVNLCFDQFVFKISEQIFDHYKCRAAAMILDMQFQLEANRKHHPRGNRYETLLQQRHIQILGRSIDLCRLITQRVTQYLQQSIAYAIDKFESTNLTGIIELDHMIELLSEYLHLDPFNNILHEANQSVNAMGRITGHVIWELNYDFLPNFNYNNSTERFVKSEMLFSEETKLKREKAPKTEYILAYGSKELNRDFDMILSPYSGFIGRDHFKSIVKLLGYSGIAWTVKECVLETCKSLIQNTIHLYLQNFKRVFPDSIRTPKLDYGTAGVFQFYQNHLRDFLSYQEKSAAIHYFREVGNALVFVMMLERALNQEEMYDMLQSAPFRRQLPKFHLKADENYQQKYKLMERKYENLDVVSLSQKYGTTDIHRAAEDGDIVSGERLCCGLSLFGYMLRQMKSYLSDPIWRGEGGPPNGVMYIDKCAEFQRIWSGVQWFMCLREGQGTKTAEDMFGDGPQFCALAIINLLGQENRFNAFDFCNHFVKVATRDKEDRKQAVERVEQYNMNEFLQRIVRIQKLNTSISNLLSRFHSSSAEDNATVQNFAPPTHKNYQNI</sequence>
<dbReference type="Proteomes" id="UP001158576">
    <property type="component" value="Chromosome 2"/>
</dbReference>
<dbReference type="PRINTS" id="PR01698">
    <property type="entry name" value="CYTOFMRPINTP"/>
</dbReference>
<dbReference type="Pfam" id="PF07159">
    <property type="entry name" value="CYRIA-B_Rac1-bd"/>
    <property type="match status" value="1"/>
</dbReference>
<keyword evidence="2" id="KW-0963">Cytoplasm</keyword>